<dbReference type="AlphaFoldDB" id="A0A840KIV1"/>
<evidence type="ECO:0008006" key="3">
    <source>
        <dbReference type="Google" id="ProtNLM"/>
    </source>
</evidence>
<dbReference type="EMBL" id="JACHLE010000002">
    <property type="protein sequence ID" value="MBB4806812.1"/>
    <property type="molecule type" value="Genomic_DNA"/>
</dbReference>
<gene>
    <name evidence="1" type="ORF">HNP38_002108</name>
</gene>
<dbReference type="RefSeq" id="WP_184188937.1">
    <property type="nucleotide sequence ID" value="NZ_JACHLE010000002.1"/>
</dbReference>
<reference evidence="1 2" key="1">
    <citation type="submission" date="2020-08" db="EMBL/GenBank/DDBJ databases">
        <title>Functional genomics of gut bacteria from endangered species of beetles.</title>
        <authorList>
            <person name="Carlos-Shanley C."/>
        </authorList>
    </citation>
    <scope>NUCLEOTIDE SEQUENCE [LARGE SCALE GENOMIC DNA]</scope>
    <source>
        <strain evidence="1 2">S00151</strain>
    </source>
</reference>
<protein>
    <recommendedName>
        <fullName evidence="3">DUF4919 domain-containing protein</fullName>
    </recommendedName>
</protein>
<keyword evidence="2" id="KW-1185">Reference proteome</keyword>
<sequence>MNKIFHIIFLLSFGLYFSQINVDEIKKKVTEEPQTYFYNYLEIFRKDPASLTREQMNQLYYGSCFVKSGYGRFGYNKDYETVWKYAKNRMSKHKAQKIITKAEERYAKNPLDKEVLHHMSYIYGALNDTAKRDLCISQYQAIVETIEKSGTGESEDSPICVIHAGDMINRIKGLMAYSLMGNFDQKMKTLPDGSMLTTYSVGNKKIIVKLVGGLE</sequence>
<name>A0A840KIV1_9FLAO</name>
<dbReference type="Proteomes" id="UP000592180">
    <property type="component" value="Unassembled WGS sequence"/>
</dbReference>
<proteinExistence type="predicted"/>
<organism evidence="1 2">
    <name type="scientific">Chryseobacterium defluvii</name>
    <dbReference type="NCBI Taxonomy" id="160396"/>
    <lineage>
        <taxon>Bacteria</taxon>
        <taxon>Pseudomonadati</taxon>
        <taxon>Bacteroidota</taxon>
        <taxon>Flavobacteriia</taxon>
        <taxon>Flavobacteriales</taxon>
        <taxon>Weeksellaceae</taxon>
        <taxon>Chryseobacterium group</taxon>
        <taxon>Chryseobacterium</taxon>
    </lineage>
</organism>
<comment type="caution">
    <text evidence="1">The sequence shown here is derived from an EMBL/GenBank/DDBJ whole genome shotgun (WGS) entry which is preliminary data.</text>
</comment>
<accession>A0A840KIV1</accession>
<dbReference type="Pfam" id="PF16266">
    <property type="entry name" value="DUF4919"/>
    <property type="match status" value="1"/>
</dbReference>
<dbReference type="InterPro" id="IPR032578">
    <property type="entry name" value="DUF4919"/>
</dbReference>
<evidence type="ECO:0000313" key="1">
    <source>
        <dbReference type="EMBL" id="MBB4806812.1"/>
    </source>
</evidence>
<evidence type="ECO:0000313" key="2">
    <source>
        <dbReference type="Proteomes" id="UP000592180"/>
    </source>
</evidence>